<accession>A0ABR1HN97</accession>
<proteinExistence type="predicted"/>
<evidence type="ECO:0000313" key="2">
    <source>
        <dbReference type="Proteomes" id="UP001498421"/>
    </source>
</evidence>
<protein>
    <submittedName>
        <fullName evidence="1">Uncharacterized protein</fullName>
    </submittedName>
</protein>
<comment type="caution">
    <text evidence="1">The sequence shown here is derived from an EMBL/GenBank/DDBJ whole genome shotgun (WGS) entry which is preliminary data.</text>
</comment>
<dbReference type="Proteomes" id="UP001498421">
    <property type="component" value="Unassembled WGS sequence"/>
</dbReference>
<sequence>MELFEASPTIESDDGTVTPTSALWLMGSHIRQRLKEEWANLHRYCQWSLQRKYMEEAGFVDIREWDSKELWKHFREAHHAYLSIRLRKRDDFLANIDPETRTRVDHEIKRIQQTRARSSDDDNKKVLMQRLGDCRLVWKKEVVVRMSEYKFEIEKSKPPETEDTIECDRRKQKYHHDREVLERVSKAISSGTWIEQEQTNESLPNTKVEDLYDLKAGVIYHKPTNPGSDWLGHTVNCPLLGESRFPNQKIMVNDILNAPRKIL</sequence>
<organism evidence="1 2">
    <name type="scientific">Neonectria magnoliae</name>
    <dbReference type="NCBI Taxonomy" id="2732573"/>
    <lineage>
        <taxon>Eukaryota</taxon>
        <taxon>Fungi</taxon>
        <taxon>Dikarya</taxon>
        <taxon>Ascomycota</taxon>
        <taxon>Pezizomycotina</taxon>
        <taxon>Sordariomycetes</taxon>
        <taxon>Hypocreomycetidae</taxon>
        <taxon>Hypocreales</taxon>
        <taxon>Nectriaceae</taxon>
        <taxon>Neonectria</taxon>
    </lineage>
</organism>
<name>A0ABR1HN97_9HYPO</name>
<gene>
    <name evidence="1" type="ORF">QQZ08_009496</name>
</gene>
<reference evidence="1 2" key="1">
    <citation type="journal article" date="2025" name="Microbiol. Resour. Announc.">
        <title>Draft genome sequences for Neonectria magnoliae and Neonectria punicea, canker pathogens of Liriodendron tulipifera and Acer saccharum in West Virginia.</title>
        <authorList>
            <person name="Petronek H.M."/>
            <person name="Kasson M.T."/>
            <person name="Metheny A.M."/>
            <person name="Stauder C.M."/>
            <person name="Lovett B."/>
            <person name="Lynch S.C."/>
            <person name="Garnas J.R."/>
            <person name="Kasson L.R."/>
            <person name="Stajich J.E."/>
        </authorList>
    </citation>
    <scope>NUCLEOTIDE SEQUENCE [LARGE SCALE GENOMIC DNA]</scope>
    <source>
        <strain evidence="1 2">NRRL 64651</strain>
    </source>
</reference>
<evidence type="ECO:0000313" key="1">
    <source>
        <dbReference type="EMBL" id="KAK7422444.1"/>
    </source>
</evidence>
<keyword evidence="2" id="KW-1185">Reference proteome</keyword>
<dbReference type="EMBL" id="JAZAVK010000108">
    <property type="protein sequence ID" value="KAK7422444.1"/>
    <property type="molecule type" value="Genomic_DNA"/>
</dbReference>